<comment type="caution">
    <text evidence="1">The sequence shown here is derived from an EMBL/GenBank/DDBJ whole genome shotgun (WGS) entry which is preliminary data.</text>
</comment>
<dbReference type="EMBL" id="QJKF01000011">
    <property type="protein sequence ID" value="PXX59824.1"/>
    <property type="molecule type" value="Genomic_DNA"/>
</dbReference>
<dbReference type="Proteomes" id="UP000247569">
    <property type="component" value="Unassembled WGS sequence"/>
</dbReference>
<gene>
    <name evidence="1" type="ORF">DFR70_111209</name>
</gene>
<evidence type="ECO:0008006" key="3">
    <source>
        <dbReference type="Google" id="ProtNLM"/>
    </source>
</evidence>
<name>A0A318JV65_9NOCA</name>
<dbReference type="OrthoDB" id="8480823at2"/>
<accession>A0A318JV65</accession>
<sequence>MTDKTPAAADDRIVMNGSATLLTVTDTAGIGAVTGTVTGAAYGEPTSELVKLDDGSLTYTMFHEFLDHDGSRLYTNDRAFLRPGADGESSTLEVEYTVAEATGRFAGYSGTFRSRGWLKTPPGDEALAQHSVGAVQFEGEIHRSDRP</sequence>
<dbReference type="RefSeq" id="WP_146251279.1">
    <property type="nucleotide sequence ID" value="NZ_QJKF01000011.1"/>
</dbReference>
<proteinExistence type="predicted"/>
<keyword evidence="2" id="KW-1185">Reference proteome</keyword>
<evidence type="ECO:0000313" key="2">
    <source>
        <dbReference type="Proteomes" id="UP000247569"/>
    </source>
</evidence>
<dbReference type="AlphaFoldDB" id="A0A318JV65"/>
<evidence type="ECO:0000313" key="1">
    <source>
        <dbReference type="EMBL" id="PXX59824.1"/>
    </source>
</evidence>
<reference evidence="1 2" key="1">
    <citation type="submission" date="2018-05" db="EMBL/GenBank/DDBJ databases">
        <title>Genomic Encyclopedia of Type Strains, Phase IV (KMG-IV): sequencing the most valuable type-strain genomes for metagenomic binning, comparative biology and taxonomic classification.</title>
        <authorList>
            <person name="Goeker M."/>
        </authorList>
    </citation>
    <scope>NUCLEOTIDE SEQUENCE [LARGE SCALE GENOMIC DNA]</scope>
    <source>
        <strain evidence="1 2">DSM 44704</strain>
    </source>
</reference>
<organism evidence="1 2">
    <name type="scientific">Nocardia tenerifensis</name>
    <dbReference type="NCBI Taxonomy" id="228006"/>
    <lineage>
        <taxon>Bacteria</taxon>
        <taxon>Bacillati</taxon>
        <taxon>Actinomycetota</taxon>
        <taxon>Actinomycetes</taxon>
        <taxon>Mycobacteriales</taxon>
        <taxon>Nocardiaceae</taxon>
        <taxon>Nocardia</taxon>
    </lineage>
</organism>
<protein>
    <recommendedName>
        <fullName evidence="3">Type III secretion system (T3SS) negative regulator GrlR</fullName>
    </recommendedName>
</protein>